<dbReference type="Proteomes" id="UP000790377">
    <property type="component" value="Unassembled WGS sequence"/>
</dbReference>
<sequence>MPDVEHDSLVGKPSISVRESIAWLPEQPFEDSSVFVLSSRSTSDPSTLPSLLYLDLRLSLPLSTESRITWGFAGIRQTLQVEPFPRHRWHHFIDTICDGISDEGEVQLVKNPKTGEDIEVETGIGSNPKTGDMQKYQEIWKDEPVPRGTNYAFLTSATVPQTSKAFMAVLGLHALALSHEEGLPFAAIRMHRSSSDAPWTPVFKSSCTEPAAALETCLLGLLSSTKRKMLKRNDNVELGGRTWTIYDAGVYQ</sequence>
<comment type="caution">
    <text evidence="1">The sequence shown here is derived from an EMBL/GenBank/DDBJ whole genome shotgun (WGS) entry which is preliminary data.</text>
</comment>
<name>A0ACB8ABS7_9AGAM</name>
<protein>
    <submittedName>
        <fullName evidence="1">Uncharacterized protein</fullName>
    </submittedName>
</protein>
<evidence type="ECO:0000313" key="2">
    <source>
        <dbReference type="Proteomes" id="UP000790377"/>
    </source>
</evidence>
<proteinExistence type="predicted"/>
<keyword evidence="2" id="KW-1185">Reference proteome</keyword>
<evidence type="ECO:0000313" key="1">
    <source>
        <dbReference type="EMBL" id="KAH7910553.1"/>
    </source>
</evidence>
<gene>
    <name evidence="1" type="ORF">BJ138DRAFT_1152556</name>
</gene>
<accession>A0ACB8ABS7</accession>
<organism evidence="1 2">
    <name type="scientific">Hygrophoropsis aurantiaca</name>
    <dbReference type="NCBI Taxonomy" id="72124"/>
    <lineage>
        <taxon>Eukaryota</taxon>
        <taxon>Fungi</taxon>
        <taxon>Dikarya</taxon>
        <taxon>Basidiomycota</taxon>
        <taxon>Agaricomycotina</taxon>
        <taxon>Agaricomycetes</taxon>
        <taxon>Agaricomycetidae</taxon>
        <taxon>Boletales</taxon>
        <taxon>Coniophorineae</taxon>
        <taxon>Hygrophoropsidaceae</taxon>
        <taxon>Hygrophoropsis</taxon>
    </lineage>
</organism>
<reference evidence="1" key="1">
    <citation type="journal article" date="2021" name="New Phytol.">
        <title>Evolutionary innovations through gain and loss of genes in the ectomycorrhizal Boletales.</title>
        <authorList>
            <person name="Wu G."/>
            <person name="Miyauchi S."/>
            <person name="Morin E."/>
            <person name="Kuo A."/>
            <person name="Drula E."/>
            <person name="Varga T."/>
            <person name="Kohler A."/>
            <person name="Feng B."/>
            <person name="Cao Y."/>
            <person name="Lipzen A."/>
            <person name="Daum C."/>
            <person name="Hundley H."/>
            <person name="Pangilinan J."/>
            <person name="Johnson J."/>
            <person name="Barry K."/>
            <person name="LaButti K."/>
            <person name="Ng V."/>
            <person name="Ahrendt S."/>
            <person name="Min B."/>
            <person name="Choi I.G."/>
            <person name="Park H."/>
            <person name="Plett J.M."/>
            <person name="Magnuson J."/>
            <person name="Spatafora J.W."/>
            <person name="Nagy L.G."/>
            <person name="Henrissat B."/>
            <person name="Grigoriev I.V."/>
            <person name="Yang Z.L."/>
            <person name="Xu J."/>
            <person name="Martin F.M."/>
        </authorList>
    </citation>
    <scope>NUCLEOTIDE SEQUENCE</scope>
    <source>
        <strain evidence="1">ATCC 28755</strain>
    </source>
</reference>
<dbReference type="EMBL" id="MU267708">
    <property type="protein sequence ID" value="KAH7910553.1"/>
    <property type="molecule type" value="Genomic_DNA"/>
</dbReference>